<evidence type="ECO:0000313" key="2">
    <source>
        <dbReference type="Proteomes" id="UP001057375"/>
    </source>
</evidence>
<evidence type="ECO:0000313" key="1">
    <source>
        <dbReference type="EMBL" id="GKT36709.1"/>
    </source>
</evidence>
<gene>
    <name evidence="1" type="ORF">ADUPG1_003212</name>
</gene>
<sequence length="46" mass="5315">VLISDLEKELHDSALGYDDLLAQYDALNALKSDYDSLMEEWLELQQ</sequence>
<reference evidence="1" key="1">
    <citation type="submission" date="2022-03" db="EMBL/GenBank/DDBJ databases">
        <title>Draft genome sequence of Aduncisulcus paluster, a free-living microaerophilic Fornicata.</title>
        <authorList>
            <person name="Yuyama I."/>
            <person name="Kume K."/>
            <person name="Tamura T."/>
            <person name="Inagaki Y."/>
            <person name="Hashimoto T."/>
        </authorList>
    </citation>
    <scope>NUCLEOTIDE SEQUENCE</scope>
    <source>
        <strain evidence="1">NY0171</strain>
    </source>
</reference>
<keyword evidence="2" id="KW-1185">Reference proteome</keyword>
<dbReference type="Proteomes" id="UP001057375">
    <property type="component" value="Unassembled WGS sequence"/>
</dbReference>
<organism evidence="1 2">
    <name type="scientific">Aduncisulcus paluster</name>
    <dbReference type="NCBI Taxonomy" id="2918883"/>
    <lineage>
        <taxon>Eukaryota</taxon>
        <taxon>Metamonada</taxon>
        <taxon>Carpediemonas-like organisms</taxon>
        <taxon>Aduncisulcus</taxon>
    </lineage>
</organism>
<comment type="caution">
    <text evidence="1">The sequence shown here is derived from an EMBL/GenBank/DDBJ whole genome shotgun (WGS) entry which is preliminary data.</text>
</comment>
<accession>A0ABQ5KWB4</accession>
<name>A0ABQ5KWB4_9EUKA</name>
<dbReference type="EMBL" id="BQXS01004239">
    <property type="protein sequence ID" value="GKT36709.1"/>
    <property type="molecule type" value="Genomic_DNA"/>
</dbReference>
<proteinExistence type="predicted"/>
<protein>
    <submittedName>
        <fullName evidence="1">Uncharacterized protein</fullName>
    </submittedName>
</protein>
<feature type="non-terminal residue" evidence="1">
    <location>
        <position position="1"/>
    </location>
</feature>